<dbReference type="RefSeq" id="WP_095686324.1">
    <property type="nucleotide sequence ID" value="NZ_CP016776.1"/>
</dbReference>
<proteinExistence type="predicted"/>
<evidence type="ECO:0000313" key="1">
    <source>
        <dbReference type="EMBL" id="ASY20477.1"/>
    </source>
</evidence>
<dbReference type="AlphaFoldDB" id="A0A249KUQ2"/>
<dbReference type="InterPro" id="IPR005624">
    <property type="entry name" value="PduO/GlcC-like"/>
</dbReference>
<dbReference type="GO" id="GO:0072380">
    <property type="term" value="C:TRC complex"/>
    <property type="evidence" value="ECO:0007669"/>
    <property type="project" value="TreeGrafter"/>
</dbReference>
<dbReference type="Pfam" id="PF03928">
    <property type="entry name" value="HbpS-like"/>
    <property type="match status" value="1"/>
</dbReference>
<gene>
    <name evidence="1" type="ORF">A7sIIA15_06480</name>
</gene>
<evidence type="ECO:0000313" key="2">
    <source>
        <dbReference type="Proteomes" id="UP000217186"/>
    </source>
</evidence>
<reference evidence="1 2" key="1">
    <citation type="submission" date="2016-07" db="EMBL/GenBank/DDBJ databases">
        <title>High microdiversification within the ubiquitous acI lineage of Actinobacteria.</title>
        <authorList>
            <person name="Neuenschwander S.M."/>
            <person name="Salcher M."/>
            <person name="Ghai R."/>
            <person name="Pernthaler J."/>
        </authorList>
    </citation>
    <scope>NUCLEOTIDE SEQUENCE [LARGE SCALE GENOMIC DNA]</scope>
    <source>
        <strain evidence="1">MMS-IIA-15</strain>
    </source>
</reference>
<organism evidence="1 2">
    <name type="scientific">Candidatus Planktophila vernalis</name>
    <dbReference type="NCBI Taxonomy" id="1884907"/>
    <lineage>
        <taxon>Bacteria</taxon>
        <taxon>Bacillati</taxon>
        <taxon>Actinomycetota</taxon>
        <taxon>Actinomycetes</taxon>
        <taxon>Candidatus Nanopelagicales</taxon>
        <taxon>Candidatus Nanopelagicaceae</taxon>
        <taxon>Candidatus Planktophila</taxon>
    </lineage>
</organism>
<keyword evidence="2" id="KW-1185">Reference proteome</keyword>
<dbReference type="Gene3D" id="3.30.450.150">
    <property type="entry name" value="Haem-degrading domain"/>
    <property type="match status" value="1"/>
</dbReference>
<dbReference type="KEGG" id="pvn:A7sIIA15_06480"/>
<dbReference type="PANTHER" id="PTHR28255:SF1">
    <property type="entry name" value="UPF0303 PROTEIN YBR137W"/>
    <property type="match status" value="1"/>
</dbReference>
<protein>
    <submittedName>
        <fullName evidence="1">Haem-degrading domain-containing protein</fullName>
    </submittedName>
</protein>
<dbReference type="InterPro" id="IPR010371">
    <property type="entry name" value="YBR137W-like"/>
</dbReference>
<dbReference type="PANTHER" id="PTHR28255">
    <property type="match status" value="1"/>
</dbReference>
<name>A0A249KUQ2_9ACTN</name>
<dbReference type="SUPFAM" id="SSF143744">
    <property type="entry name" value="GlcG-like"/>
    <property type="match status" value="1"/>
</dbReference>
<dbReference type="Proteomes" id="UP000217186">
    <property type="component" value="Chromosome"/>
</dbReference>
<dbReference type="EMBL" id="CP016776">
    <property type="protein sequence ID" value="ASY20477.1"/>
    <property type="molecule type" value="Genomic_DNA"/>
</dbReference>
<dbReference type="GO" id="GO:0006620">
    <property type="term" value="P:post-translational protein targeting to endoplasmic reticulum membrane"/>
    <property type="evidence" value="ECO:0007669"/>
    <property type="project" value="TreeGrafter"/>
</dbReference>
<dbReference type="InterPro" id="IPR038084">
    <property type="entry name" value="PduO/GlcC-like_sf"/>
</dbReference>
<sequence length="163" mass="17447">MVETTGGFTSAGLALEAKTLELPSLSQKEAIEIGEIALDLGFERSVPIAVEVRLKEWVVFHASLPGSSPDNDSWIARKARVVLATGNSTMFERVLAEEQGIDWYATKGLPEETHAIHGGGLPLNVAGFGCMGILLISGLPQVQDHLLGVEVLTEFLARKGELP</sequence>
<dbReference type="OrthoDB" id="9815315at2"/>
<accession>A0A249KUQ2</accession>